<evidence type="ECO:0000313" key="1">
    <source>
        <dbReference type="EMBL" id="MFC5381392.1"/>
    </source>
</evidence>
<evidence type="ECO:0000313" key="2">
    <source>
        <dbReference type="Proteomes" id="UP001596122"/>
    </source>
</evidence>
<protein>
    <submittedName>
        <fullName evidence="1">Uncharacterized protein</fullName>
    </submittedName>
</protein>
<organism evidence="1 2">
    <name type="scientific">Aquipuribacter nitratireducens</name>
    <dbReference type="NCBI Taxonomy" id="650104"/>
    <lineage>
        <taxon>Bacteria</taxon>
        <taxon>Bacillati</taxon>
        <taxon>Actinomycetota</taxon>
        <taxon>Actinomycetes</taxon>
        <taxon>Micrococcales</taxon>
        <taxon>Intrasporangiaceae</taxon>
        <taxon>Aquipuribacter</taxon>
    </lineage>
</organism>
<comment type="caution">
    <text evidence="1">The sequence shown here is derived from an EMBL/GenBank/DDBJ whole genome shotgun (WGS) entry which is preliminary data.</text>
</comment>
<reference evidence="2" key="1">
    <citation type="journal article" date="2019" name="Int. J. Syst. Evol. Microbiol.">
        <title>The Global Catalogue of Microorganisms (GCM) 10K type strain sequencing project: providing services to taxonomists for standard genome sequencing and annotation.</title>
        <authorList>
            <consortium name="The Broad Institute Genomics Platform"/>
            <consortium name="The Broad Institute Genome Sequencing Center for Infectious Disease"/>
            <person name="Wu L."/>
            <person name="Ma J."/>
        </authorList>
    </citation>
    <scope>NUCLEOTIDE SEQUENCE [LARGE SCALE GENOMIC DNA]</scope>
    <source>
        <strain evidence="2">CCUG 43114</strain>
    </source>
</reference>
<dbReference type="RefSeq" id="WP_340269281.1">
    <property type="nucleotide sequence ID" value="NZ_JBBEOG010000004.1"/>
</dbReference>
<dbReference type="EMBL" id="JBHSLD010000009">
    <property type="protein sequence ID" value="MFC5381392.1"/>
    <property type="molecule type" value="Genomic_DNA"/>
</dbReference>
<accession>A0ABW0GNT9</accession>
<name>A0ABW0GNT9_9MICO</name>
<gene>
    <name evidence="1" type="ORF">ACFPJ6_11360</name>
</gene>
<keyword evidence="2" id="KW-1185">Reference proteome</keyword>
<proteinExistence type="predicted"/>
<dbReference type="Proteomes" id="UP001596122">
    <property type="component" value="Unassembled WGS sequence"/>
</dbReference>
<sequence length="177" mass="18445">MSRTVFADDVDPLDPFAADRRLIAISEDLECTATWSVTNAGPLPVDVRRFGFPLGGPGTGFPYRLDGAAVGGAARPLAPARGSDRDSRPEHVLEVGVVDVERLAAGESVDVTFRVVAGKGCASVGSATAMVPSVRSGLGPFLVHERPHSGAVESHFSLEPAIAFANVDSEWASCDAD</sequence>